<feature type="compositionally biased region" description="Basic and acidic residues" evidence="6">
    <location>
        <begin position="18"/>
        <end position="29"/>
    </location>
</feature>
<evidence type="ECO:0000256" key="5">
    <source>
        <dbReference type="ARBA" id="ARBA00023136"/>
    </source>
</evidence>
<comment type="subcellular location">
    <subcellularLocation>
        <location evidence="1">Cell membrane</location>
        <topology evidence="1">Multi-pass membrane protein</topology>
    </subcellularLocation>
</comment>
<sequence length="361" mass="39527">MTHLPESFNRGNQTMQDTTDKHHGRDRGRNTTSPLAMPGRGWKDTLLRVKRQVEANHATLIAASIAFYAFLGIFPAIAAFISIWGLAFDPQQVQGQIEMLSSVLPDDAASIIRQQALSVNNSAGTGMSITAVAGLVFTVYSASKGMKGLMAGLNIIYGEKEERGLIKLTLMTWVLTGAMMLMTILTLGTIAVLPPLIAWLPFGETLTTLLTYIRWPILLMLVISAITVLYRYGPDRAPSRVRWVSVGSVTATLLWALGSIGFSIYVRNFSNYNQTYGTIGAVMVLLLWFWLSAFIVLLGAALNCELERQTREDTTTGKPRPMGKRGAWAADTVARDAHDIGENAFTDASSVPTGEDRHRES</sequence>
<feature type="region of interest" description="Disordered" evidence="6">
    <location>
        <begin position="340"/>
        <end position="361"/>
    </location>
</feature>
<gene>
    <name evidence="8" type="ORF">KSP9073_02357</name>
</gene>
<feature type="transmembrane region" description="Helical" evidence="7">
    <location>
        <begin position="123"/>
        <end position="143"/>
    </location>
</feature>
<accession>A0A2R8CNB8</accession>
<dbReference type="PANTHER" id="PTHR30213">
    <property type="entry name" value="INNER MEMBRANE PROTEIN YHJD"/>
    <property type="match status" value="1"/>
</dbReference>
<feature type="transmembrane region" description="Helical" evidence="7">
    <location>
        <begin position="213"/>
        <end position="232"/>
    </location>
</feature>
<dbReference type="NCBIfam" id="TIGR00765">
    <property type="entry name" value="yihY_not_rbn"/>
    <property type="match status" value="1"/>
</dbReference>
<feature type="region of interest" description="Disordered" evidence="6">
    <location>
        <begin position="309"/>
        <end position="328"/>
    </location>
</feature>
<evidence type="ECO:0000256" key="2">
    <source>
        <dbReference type="ARBA" id="ARBA00022475"/>
    </source>
</evidence>
<keyword evidence="5 7" id="KW-0472">Membrane</keyword>
<keyword evidence="4 7" id="KW-1133">Transmembrane helix</keyword>
<evidence type="ECO:0000313" key="9">
    <source>
        <dbReference type="Proteomes" id="UP000244934"/>
    </source>
</evidence>
<feature type="transmembrane region" description="Helical" evidence="7">
    <location>
        <begin position="278"/>
        <end position="302"/>
    </location>
</feature>
<organism evidence="8 9">
    <name type="scientific">Kushneria phyllosphaerae</name>
    <dbReference type="NCBI Taxonomy" id="2100822"/>
    <lineage>
        <taxon>Bacteria</taxon>
        <taxon>Pseudomonadati</taxon>
        <taxon>Pseudomonadota</taxon>
        <taxon>Gammaproteobacteria</taxon>
        <taxon>Oceanospirillales</taxon>
        <taxon>Halomonadaceae</taxon>
        <taxon>Kushneria</taxon>
    </lineage>
</organism>
<evidence type="ECO:0000256" key="1">
    <source>
        <dbReference type="ARBA" id="ARBA00004651"/>
    </source>
</evidence>
<reference evidence="9" key="1">
    <citation type="submission" date="2018-03" db="EMBL/GenBank/DDBJ databases">
        <authorList>
            <person name="Navarro De La Torre S."/>
        </authorList>
    </citation>
    <scope>NUCLEOTIDE SEQUENCE [LARGE SCALE GENOMIC DNA]</scope>
    <source>
        <strain evidence="9">EAod3</strain>
    </source>
</reference>
<proteinExistence type="predicted"/>
<dbReference type="GO" id="GO:0005886">
    <property type="term" value="C:plasma membrane"/>
    <property type="evidence" value="ECO:0007669"/>
    <property type="project" value="UniProtKB-SubCell"/>
</dbReference>
<dbReference type="RefSeq" id="WP_243409215.1">
    <property type="nucleotide sequence ID" value="NZ_ONZI01000003.1"/>
</dbReference>
<dbReference type="AlphaFoldDB" id="A0A2R8CNB8"/>
<evidence type="ECO:0000256" key="7">
    <source>
        <dbReference type="SAM" id="Phobius"/>
    </source>
</evidence>
<dbReference type="Pfam" id="PF03631">
    <property type="entry name" value="Virul_fac_BrkB"/>
    <property type="match status" value="1"/>
</dbReference>
<dbReference type="PANTHER" id="PTHR30213:SF0">
    <property type="entry name" value="UPF0761 MEMBRANE PROTEIN YIHY"/>
    <property type="match status" value="1"/>
</dbReference>
<evidence type="ECO:0000256" key="3">
    <source>
        <dbReference type="ARBA" id="ARBA00022692"/>
    </source>
</evidence>
<dbReference type="Proteomes" id="UP000244934">
    <property type="component" value="Unassembled WGS sequence"/>
</dbReference>
<protein>
    <submittedName>
        <fullName evidence="8">Uncharacterized protein</fullName>
    </submittedName>
</protein>
<evidence type="ECO:0000256" key="6">
    <source>
        <dbReference type="SAM" id="MobiDB-lite"/>
    </source>
</evidence>
<feature type="transmembrane region" description="Helical" evidence="7">
    <location>
        <begin position="244"/>
        <end position="266"/>
    </location>
</feature>
<evidence type="ECO:0000256" key="4">
    <source>
        <dbReference type="ARBA" id="ARBA00022989"/>
    </source>
</evidence>
<evidence type="ECO:0000313" key="8">
    <source>
        <dbReference type="EMBL" id="SPJ34323.1"/>
    </source>
</evidence>
<keyword evidence="2" id="KW-1003">Cell membrane</keyword>
<dbReference type="InterPro" id="IPR017039">
    <property type="entry name" value="Virul_fac_BrkB"/>
</dbReference>
<feature type="transmembrane region" description="Helical" evidence="7">
    <location>
        <begin position="164"/>
        <end position="193"/>
    </location>
</feature>
<keyword evidence="9" id="KW-1185">Reference proteome</keyword>
<dbReference type="EMBL" id="ONZI01000003">
    <property type="protein sequence ID" value="SPJ34323.1"/>
    <property type="molecule type" value="Genomic_DNA"/>
</dbReference>
<feature type="region of interest" description="Disordered" evidence="6">
    <location>
        <begin position="1"/>
        <end position="37"/>
    </location>
</feature>
<keyword evidence="3 7" id="KW-0812">Transmembrane</keyword>
<feature type="transmembrane region" description="Helical" evidence="7">
    <location>
        <begin position="58"/>
        <end position="84"/>
    </location>
</feature>
<dbReference type="PIRSF" id="PIRSF035875">
    <property type="entry name" value="RNase_BN"/>
    <property type="match status" value="1"/>
</dbReference>
<name>A0A2R8CNB8_9GAMM</name>